<dbReference type="PROSITE" id="PS50097">
    <property type="entry name" value="BTB"/>
    <property type="match status" value="1"/>
</dbReference>
<gene>
    <name evidence="4" type="ORF">BAE44_0014622</name>
</gene>
<accession>A0A1E5VGX9</accession>
<dbReference type="InterPro" id="IPR002083">
    <property type="entry name" value="MATH/TRAF_dom"/>
</dbReference>
<dbReference type="Pfam" id="PF00651">
    <property type="entry name" value="BTB"/>
    <property type="match status" value="1"/>
</dbReference>
<dbReference type="STRING" id="888268.A0A1E5VGX9"/>
<evidence type="ECO:0000313" key="4">
    <source>
        <dbReference type="EMBL" id="OEL24361.1"/>
    </source>
</evidence>
<dbReference type="InterPro" id="IPR000210">
    <property type="entry name" value="BTB/POZ_dom"/>
</dbReference>
<evidence type="ECO:0000259" key="3">
    <source>
        <dbReference type="PROSITE" id="PS50144"/>
    </source>
</evidence>
<dbReference type="EMBL" id="LWDX02039841">
    <property type="protein sequence ID" value="OEL24361.1"/>
    <property type="molecule type" value="Genomic_DNA"/>
</dbReference>
<dbReference type="Proteomes" id="UP000095767">
    <property type="component" value="Unassembled WGS sequence"/>
</dbReference>
<evidence type="ECO:0000313" key="5">
    <source>
        <dbReference type="Proteomes" id="UP000095767"/>
    </source>
</evidence>
<dbReference type="PANTHER" id="PTHR26379">
    <property type="entry name" value="BTB/POZ AND MATH DOMAIN-CONTAINING PROTEIN 1"/>
    <property type="match status" value="1"/>
</dbReference>
<comment type="caution">
    <text evidence="4">The sequence shown here is derived from an EMBL/GenBank/DDBJ whole genome shotgun (WGS) entry which is preliminary data.</text>
</comment>
<dbReference type="SUPFAM" id="SSF54695">
    <property type="entry name" value="POZ domain"/>
    <property type="match status" value="1"/>
</dbReference>
<dbReference type="InterPro" id="IPR011333">
    <property type="entry name" value="SKP1/BTB/POZ_sf"/>
</dbReference>
<protein>
    <submittedName>
        <fullName evidence="4">BTB/POZ and MATH domain-containing protein 1</fullName>
    </submittedName>
</protein>
<organism evidence="4 5">
    <name type="scientific">Dichanthelium oligosanthes</name>
    <dbReference type="NCBI Taxonomy" id="888268"/>
    <lineage>
        <taxon>Eukaryota</taxon>
        <taxon>Viridiplantae</taxon>
        <taxon>Streptophyta</taxon>
        <taxon>Embryophyta</taxon>
        <taxon>Tracheophyta</taxon>
        <taxon>Spermatophyta</taxon>
        <taxon>Magnoliopsida</taxon>
        <taxon>Liliopsida</taxon>
        <taxon>Poales</taxon>
        <taxon>Poaceae</taxon>
        <taxon>PACMAD clade</taxon>
        <taxon>Panicoideae</taxon>
        <taxon>Panicodae</taxon>
        <taxon>Paniceae</taxon>
        <taxon>Dichantheliinae</taxon>
        <taxon>Dichanthelium</taxon>
    </lineage>
</organism>
<dbReference type="PROSITE" id="PS50144">
    <property type="entry name" value="MATH"/>
    <property type="match status" value="1"/>
</dbReference>
<feature type="domain" description="MATH" evidence="3">
    <location>
        <begin position="21"/>
        <end position="150"/>
    </location>
</feature>
<feature type="domain" description="BTB" evidence="2">
    <location>
        <begin position="198"/>
        <end position="270"/>
    </location>
</feature>
<proteinExistence type="predicted"/>
<sequence>MGCCFSAPDDDAAAGELDPVSGTHQFTIRHYSQTKGIGSGKSILSRYFTVDGRTWYARFYPDGYTQNSQFVAFYVQTLYKPQCRAVRARFVFELLKPDGSVGYSRRSDRPCKFDRYCNSWGFRAFVTREALEGAQLGVLHEDSIKVRCTVEVVNSRRKGRGGAGGDDRARVGRAAAMAPQSDFAANSMRFFTSGRAPFDVKFDVDGTIFEAHGLVVAAQSEWFAAALYGHGHEEKWAEAGMPSIPISDTSPEAFEGVLHYIYQDELPEELIKANGEAEMTRQLFEAADMFLIERMKRMCASRLRGFIKDDTVRDIMDLAKAHSCKELEQACQTFLGRRRA</sequence>
<comment type="pathway">
    <text evidence="1">Protein modification; protein ubiquitination.</text>
</comment>
<dbReference type="InterPro" id="IPR008974">
    <property type="entry name" value="TRAF-like"/>
</dbReference>
<dbReference type="GO" id="GO:0016567">
    <property type="term" value="P:protein ubiquitination"/>
    <property type="evidence" value="ECO:0007669"/>
    <property type="project" value="InterPro"/>
</dbReference>
<dbReference type="Gene3D" id="2.60.210.10">
    <property type="entry name" value="Apoptosis, Tumor Necrosis Factor Receptor Associated Protein 2, Chain A"/>
    <property type="match status" value="1"/>
</dbReference>
<keyword evidence="5" id="KW-1185">Reference proteome</keyword>
<dbReference type="InterPro" id="IPR045005">
    <property type="entry name" value="BPM1-6"/>
</dbReference>
<dbReference type="CDD" id="cd00121">
    <property type="entry name" value="MATH"/>
    <property type="match status" value="1"/>
</dbReference>
<dbReference type="PANTHER" id="PTHR26379:SF284">
    <property type="entry name" value="BTB DOMAIN-CONTAINING PROTEIN"/>
    <property type="match status" value="1"/>
</dbReference>
<dbReference type="AlphaFoldDB" id="A0A1E5VGX9"/>
<dbReference type="OrthoDB" id="6359816at2759"/>
<evidence type="ECO:0000259" key="2">
    <source>
        <dbReference type="PROSITE" id="PS50097"/>
    </source>
</evidence>
<dbReference type="SUPFAM" id="SSF49599">
    <property type="entry name" value="TRAF domain-like"/>
    <property type="match status" value="1"/>
</dbReference>
<dbReference type="Gene3D" id="3.30.710.10">
    <property type="entry name" value="Potassium Channel Kv1.1, Chain A"/>
    <property type="match status" value="1"/>
</dbReference>
<dbReference type="Pfam" id="PF22486">
    <property type="entry name" value="MATH_2"/>
    <property type="match status" value="1"/>
</dbReference>
<dbReference type="SMART" id="SM00225">
    <property type="entry name" value="BTB"/>
    <property type="match status" value="1"/>
</dbReference>
<reference evidence="4 5" key="1">
    <citation type="submission" date="2016-09" db="EMBL/GenBank/DDBJ databases">
        <title>The draft genome of Dichanthelium oligosanthes: A C3 panicoid grass species.</title>
        <authorList>
            <person name="Studer A.J."/>
            <person name="Schnable J.C."/>
            <person name="Brutnell T.P."/>
        </authorList>
    </citation>
    <scope>NUCLEOTIDE SEQUENCE [LARGE SCALE GENOMIC DNA]</scope>
    <source>
        <strain evidence="5">cv. Kellogg 1175</strain>
        <tissue evidence="4">Leaf</tissue>
    </source>
</reference>
<evidence type="ECO:0000256" key="1">
    <source>
        <dbReference type="ARBA" id="ARBA00004906"/>
    </source>
</evidence>
<name>A0A1E5VGX9_9POAL</name>